<evidence type="ECO:0000256" key="2">
    <source>
        <dbReference type="ARBA" id="ARBA00022679"/>
    </source>
</evidence>
<keyword evidence="3 4" id="KW-0658">Purine biosynthesis</keyword>
<evidence type="ECO:0000256" key="1">
    <source>
        <dbReference type="ARBA" id="ARBA00005054"/>
    </source>
</evidence>
<gene>
    <name evidence="4 6" type="primary">purN</name>
    <name evidence="6" type="ORF">ACFPPD_19235</name>
</gene>
<evidence type="ECO:0000313" key="6">
    <source>
        <dbReference type="EMBL" id="MFC5470826.1"/>
    </source>
</evidence>
<feature type="site" description="Raises pKa of active site His" evidence="4">
    <location>
        <position position="154"/>
    </location>
</feature>
<dbReference type="CDD" id="cd08645">
    <property type="entry name" value="FMT_core_GART"/>
    <property type="match status" value="1"/>
</dbReference>
<organism evidence="6 7">
    <name type="scientific">Cohnella suwonensis</name>
    <dbReference type="NCBI Taxonomy" id="696072"/>
    <lineage>
        <taxon>Bacteria</taxon>
        <taxon>Bacillati</taxon>
        <taxon>Bacillota</taxon>
        <taxon>Bacilli</taxon>
        <taxon>Bacillales</taxon>
        <taxon>Paenibacillaceae</taxon>
        <taxon>Cohnella</taxon>
    </lineage>
</organism>
<dbReference type="EMBL" id="JBHSMH010000077">
    <property type="protein sequence ID" value="MFC5470826.1"/>
    <property type="molecule type" value="Genomic_DNA"/>
</dbReference>
<evidence type="ECO:0000313" key="7">
    <source>
        <dbReference type="Proteomes" id="UP001596105"/>
    </source>
</evidence>
<comment type="similarity">
    <text evidence="4">Belongs to the GART family.</text>
</comment>
<comment type="pathway">
    <text evidence="1 4">Purine metabolism; IMP biosynthesis via de novo pathway; N(2)-formyl-N(1)-(5-phospho-D-ribosyl)glycinamide from N(1)-(5-phospho-D-ribosyl)glycinamide (10-formyl THF route): step 1/1.</text>
</comment>
<dbReference type="Pfam" id="PF00551">
    <property type="entry name" value="Formyl_trans_N"/>
    <property type="match status" value="1"/>
</dbReference>
<sequence>MSQASEGAAPLKIAVFASGSGSNFQALAERINVGSVNAKIDLVVCDKPSAYVLERAKAFKIDTYVFSPKQYASREDYEREIVEELQARGIGLIVMAGYMRLVTNVLVEPYYGRMINVHPALLPAFPGMDGVGQAIAYGAKVAGPTVHFVDGGTDTGPIIAQRALEVREDDTKETLGARIQHAEYELLPEVVGWIADGRVSLDGRKVTIKH</sequence>
<feature type="binding site" evidence="4">
    <location>
        <begin position="21"/>
        <end position="23"/>
    </location>
    <ligand>
        <name>N(1)-(5-phospho-beta-D-ribosyl)glycinamide</name>
        <dbReference type="ChEBI" id="CHEBI:143788"/>
    </ligand>
</feature>
<feature type="active site" description="Proton donor" evidence="4">
    <location>
        <position position="118"/>
    </location>
</feature>
<dbReference type="EC" id="2.1.2.2" evidence="4"/>
<name>A0ABW0M1F2_9BACL</name>
<comment type="function">
    <text evidence="4">Catalyzes the transfer of a formyl group from 10-formyltetrahydrofolate to 5-phospho-ribosyl-glycinamide (GAR), producing 5-phospho-ribosyl-N-formylglycinamide (FGAR) and tetrahydrofolate.</text>
</comment>
<dbReference type="PANTHER" id="PTHR43369:SF2">
    <property type="entry name" value="PHOSPHORIBOSYLGLYCINAMIDE FORMYLTRANSFERASE"/>
    <property type="match status" value="1"/>
</dbReference>
<comment type="caution">
    <text evidence="6">The sequence shown here is derived from an EMBL/GenBank/DDBJ whole genome shotgun (WGS) entry which is preliminary data.</text>
</comment>
<dbReference type="InterPro" id="IPR002376">
    <property type="entry name" value="Formyl_transf_N"/>
</dbReference>
<dbReference type="GO" id="GO:0004644">
    <property type="term" value="F:phosphoribosylglycinamide formyltransferase activity"/>
    <property type="evidence" value="ECO:0007669"/>
    <property type="project" value="UniProtKB-EC"/>
</dbReference>
<keyword evidence="7" id="KW-1185">Reference proteome</keyword>
<evidence type="ECO:0000256" key="3">
    <source>
        <dbReference type="ARBA" id="ARBA00022755"/>
    </source>
</evidence>
<dbReference type="RefSeq" id="WP_209747915.1">
    <property type="nucleotide sequence ID" value="NZ_JBHSMH010000077.1"/>
</dbReference>
<evidence type="ECO:0000256" key="4">
    <source>
        <dbReference type="HAMAP-Rule" id="MF_01930"/>
    </source>
</evidence>
<dbReference type="PANTHER" id="PTHR43369">
    <property type="entry name" value="PHOSPHORIBOSYLGLYCINAMIDE FORMYLTRANSFERASE"/>
    <property type="match status" value="1"/>
</dbReference>
<dbReference type="HAMAP" id="MF_01930">
    <property type="entry name" value="PurN"/>
    <property type="match status" value="1"/>
</dbReference>
<feature type="domain" description="Formyl transferase N-terminal" evidence="5">
    <location>
        <begin position="12"/>
        <end position="191"/>
    </location>
</feature>
<proteinExistence type="inferred from homology"/>
<comment type="catalytic activity">
    <reaction evidence="4">
        <text>N(1)-(5-phospho-beta-D-ribosyl)glycinamide + (6R)-10-formyltetrahydrofolate = N(2)-formyl-N(1)-(5-phospho-beta-D-ribosyl)glycinamide + (6S)-5,6,7,8-tetrahydrofolate + H(+)</text>
        <dbReference type="Rhea" id="RHEA:15053"/>
        <dbReference type="ChEBI" id="CHEBI:15378"/>
        <dbReference type="ChEBI" id="CHEBI:57453"/>
        <dbReference type="ChEBI" id="CHEBI:143788"/>
        <dbReference type="ChEBI" id="CHEBI:147286"/>
        <dbReference type="ChEBI" id="CHEBI:195366"/>
        <dbReference type="EC" id="2.1.2.2"/>
    </reaction>
</comment>
<feature type="binding site" evidence="4">
    <location>
        <begin position="99"/>
        <end position="102"/>
    </location>
    <ligand>
        <name>(6R)-10-formyltetrahydrofolate</name>
        <dbReference type="ChEBI" id="CHEBI:195366"/>
    </ligand>
</feature>
<dbReference type="InterPro" id="IPR036477">
    <property type="entry name" value="Formyl_transf_N_sf"/>
</dbReference>
<evidence type="ECO:0000259" key="5">
    <source>
        <dbReference type="Pfam" id="PF00551"/>
    </source>
</evidence>
<feature type="binding site" evidence="4">
    <location>
        <position position="74"/>
    </location>
    <ligand>
        <name>(6R)-10-formyltetrahydrofolate</name>
        <dbReference type="ChEBI" id="CHEBI:195366"/>
    </ligand>
</feature>
<dbReference type="SUPFAM" id="SSF53328">
    <property type="entry name" value="Formyltransferase"/>
    <property type="match status" value="1"/>
</dbReference>
<feature type="binding site" evidence="4">
    <location>
        <position position="116"/>
    </location>
    <ligand>
        <name>(6R)-10-formyltetrahydrofolate</name>
        <dbReference type="ChEBI" id="CHEBI:195366"/>
    </ligand>
</feature>
<reference evidence="7" key="1">
    <citation type="journal article" date="2019" name="Int. J. Syst. Evol. Microbiol.">
        <title>The Global Catalogue of Microorganisms (GCM) 10K type strain sequencing project: providing services to taxonomists for standard genome sequencing and annotation.</title>
        <authorList>
            <consortium name="The Broad Institute Genomics Platform"/>
            <consortium name="The Broad Institute Genome Sequencing Center for Infectious Disease"/>
            <person name="Wu L."/>
            <person name="Ma J."/>
        </authorList>
    </citation>
    <scope>NUCLEOTIDE SEQUENCE [LARGE SCALE GENOMIC DNA]</scope>
    <source>
        <strain evidence="7">CCUG 57113</strain>
    </source>
</reference>
<dbReference type="NCBIfam" id="TIGR00639">
    <property type="entry name" value="PurN"/>
    <property type="match status" value="1"/>
</dbReference>
<keyword evidence="2 4" id="KW-0808">Transferase</keyword>
<accession>A0ABW0M1F2</accession>
<dbReference type="InterPro" id="IPR004607">
    <property type="entry name" value="GART"/>
</dbReference>
<dbReference type="Proteomes" id="UP001596105">
    <property type="component" value="Unassembled WGS sequence"/>
</dbReference>
<dbReference type="Gene3D" id="3.40.50.170">
    <property type="entry name" value="Formyl transferase, N-terminal domain"/>
    <property type="match status" value="1"/>
</dbReference>
<protein>
    <recommendedName>
        <fullName evidence="4">Phosphoribosylglycinamide formyltransferase</fullName>
        <ecNumber evidence="4">2.1.2.2</ecNumber>
    </recommendedName>
    <alternativeName>
        <fullName evidence="4">5'-phosphoribosylglycinamide transformylase</fullName>
    </alternativeName>
    <alternativeName>
        <fullName evidence="4">GAR transformylase</fullName>
        <shortName evidence="4">GART</shortName>
    </alternativeName>
</protein>